<feature type="region of interest" description="Disordered" evidence="1">
    <location>
        <begin position="72"/>
        <end position="94"/>
    </location>
</feature>
<evidence type="ECO:0000313" key="3">
    <source>
        <dbReference type="Proteomes" id="UP000823388"/>
    </source>
</evidence>
<comment type="caution">
    <text evidence="2">The sequence shown here is derived from an EMBL/GenBank/DDBJ whole genome shotgun (WGS) entry which is preliminary data.</text>
</comment>
<dbReference type="EMBL" id="CM029048">
    <property type="protein sequence ID" value="KAG2577913.1"/>
    <property type="molecule type" value="Genomic_DNA"/>
</dbReference>
<name>A0A8T0QYL1_PANVG</name>
<reference evidence="2" key="1">
    <citation type="submission" date="2020-05" db="EMBL/GenBank/DDBJ databases">
        <title>WGS assembly of Panicum virgatum.</title>
        <authorList>
            <person name="Lovell J.T."/>
            <person name="Jenkins J."/>
            <person name="Shu S."/>
            <person name="Juenger T.E."/>
            <person name="Schmutz J."/>
        </authorList>
    </citation>
    <scope>NUCLEOTIDE SEQUENCE</scope>
    <source>
        <strain evidence="2">AP13</strain>
    </source>
</reference>
<accession>A0A8T0QYL1</accession>
<keyword evidence="3" id="KW-1185">Reference proteome</keyword>
<gene>
    <name evidence="2" type="ORF">PVAP13_6NG159206</name>
</gene>
<sequence>MVLSQGGDTYLNFFLTYPYCFYFFHSFTLPDFCSQTALSLEVQTSPCANIQRTTITTSPGPMTRRQLALTMEGEATTATTSPTTTAPTPTTAVTPLRRKQLAVKKKITPRKAKK</sequence>
<evidence type="ECO:0000313" key="2">
    <source>
        <dbReference type="EMBL" id="KAG2577913.1"/>
    </source>
</evidence>
<organism evidence="2 3">
    <name type="scientific">Panicum virgatum</name>
    <name type="common">Blackwell switchgrass</name>
    <dbReference type="NCBI Taxonomy" id="38727"/>
    <lineage>
        <taxon>Eukaryota</taxon>
        <taxon>Viridiplantae</taxon>
        <taxon>Streptophyta</taxon>
        <taxon>Embryophyta</taxon>
        <taxon>Tracheophyta</taxon>
        <taxon>Spermatophyta</taxon>
        <taxon>Magnoliopsida</taxon>
        <taxon>Liliopsida</taxon>
        <taxon>Poales</taxon>
        <taxon>Poaceae</taxon>
        <taxon>PACMAD clade</taxon>
        <taxon>Panicoideae</taxon>
        <taxon>Panicodae</taxon>
        <taxon>Paniceae</taxon>
        <taxon>Panicinae</taxon>
        <taxon>Panicum</taxon>
        <taxon>Panicum sect. Hiantes</taxon>
    </lineage>
</organism>
<feature type="compositionally biased region" description="Low complexity" evidence="1">
    <location>
        <begin position="75"/>
        <end position="94"/>
    </location>
</feature>
<protein>
    <submittedName>
        <fullName evidence="2">Uncharacterized protein</fullName>
    </submittedName>
</protein>
<dbReference type="Proteomes" id="UP000823388">
    <property type="component" value="Chromosome 6N"/>
</dbReference>
<proteinExistence type="predicted"/>
<dbReference type="AlphaFoldDB" id="A0A8T0QYL1"/>
<evidence type="ECO:0000256" key="1">
    <source>
        <dbReference type="SAM" id="MobiDB-lite"/>
    </source>
</evidence>